<comment type="caution">
    <text evidence="1">The sequence shown here is derived from an EMBL/GenBank/DDBJ whole genome shotgun (WGS) entry which is preliminary data.</text>
</comment>
<evidence type="ECO:0000313" key="2">
    <source>
        <dbReference type="Proteomes" id="UP001205105"/>
    </source>
</evidence>
<dbReference type="PANTHER" id="PTHR21530:SF7">
    <property type="entry name" value="TRAB DOMAIN-CONTAINING PROTEIN"/>
    <property type="match status" value="1"/>
</dbReference>
<dbReference type="AlphaFoldDB" id="A0AAD5H4R3"/>
<dbReference type="EMBL" id="JADXDR010000071">
    <property type="protein sequence ID" value="KAI7840858.1"/>
    <property type="molecule type" value="Genomic_DNA"/>
</dbReference>
<accession>A0AAD5H4R3</accession>
<keyword evidence="2" id="KW-1185">Reference proteome</keyword>
<proteinExistence type="predicted"/>
<gene>
    <name evidence="1" type="ORF">COHA_005450</name>
</gene>
<organism evidence="1 2">
    <name type="scientific">Chlorella ohadii</name>
    <dbReference type="NCBI Taxonomy" id="2649997"/>
    <lineage>
        <taxon>Eukaryota</taxon>
        <taxon>Viridiplantae</taxon>
        <taxon>Chlorophyta</taxon>
        <taxon>core chlorophytes</taxon>
        <taxon>Trebouxiophyceae</taxon>
        <taxon>Chlorellales</taxon>
        <taxon>Chlorellaceae</taxon>
        <taxon>Chlorella clade</taxon>
        <taxon>Chlorella</taxon>
    </lineage>
</organism>
<dbReference type="CDD" id="cd14726">
    <property type="entry name" value="TraB_PrgY-like"/>
    <property type="match status" value="1"/>
</dbReference>
<dbReference type="Proteomes" id="UP001205105">
    <property type="component" value="Unassembled WGS sequence"/>
</dbReference>
<evidence type="ECO:0000313" key="1">
    <source>
        <dbReference type="EMBL" id="KAI7840858.1"/>
    </source>
</evidence>
<dbReference type="InterPro" id="IPR046345">
    <property type="entry name" value="TraB_PrgY-like"/>
</dbReference>
<dbReference type="InterPro" id="IPR002816">
    <property type="entry name" value="TraB/PrgY/GumN_fam"/>
</dbReference>
<sequence>MLQQIMSGGGSFSQKMVQASLPMMYKMLKMMGMEPGGEFKVALEEADACGARVVYGDRDVQATLQRLSQNMDMQQLLRMATGRGLPEPPASLLEAFRSSGGEGLEAQASAADVLVEGMKSRRLVRDMCEYLRAINPGLAKALVDERDEIMTDALLRLEGRVVGVVGLAHLDGIERRWEQLQASGRALTAG</sequence>
<dbReference type="PANTHER" id="PTHR21530">
    <property type="entry name" value="PHEROMONE SHUTDOWN PROTEIN"/>
    <property type="match status" value="1"/>
</dbReference>
<dbReference type="Pfam" id="PF01963">
    <property type="entry name" value="TraB_PrgY_gumN"/>
    <property type="match status" value="1"/>
</dbReference>
<protein>
    <submittedName>
        <fullName evidence="1">Uncharacterized protein</fullName>
    </submittedName>
</protein>
<reference evidence="1" key="1">
    <citation type="submission" date="2020-11" db="EMBL/GenBank/DDBJ databases">
        <title>Chlorella ohadii genome sequencing and assembly.</title>
        <authorList>
            <person name="Murik O."/>
            <person name="Treves H."/>
            <person name="Kedem I."/>
            <person name="Shotland Y."/>
            <person name="Kaplan A."/>
        </authorList>
    </citation>
    <scope>NUCLEOTIDE SEQUENCE</scope>
    <source>
        <strain evidence="1">1</strain>
    </source>
</reference>
<name>A0AAD5H4R3_9CHLO</name>